<feature type="transmembrane region" description="Helical" evidence="4">
    <location>
        <begin position="20"/>
        <end position="39"/>
    </location>
</feature>
<dbReference type="RefSeq" id="WP_342160014.1">
    <property type="nucleotide sequence ID" value="NZ_JBCDNA010000002.1"/>
</dbReference>
<gene>
    <name evidence="5" type="ORF">AABB81_08850</name>
</gene>
<dbReference type="SMART" id="SM00028">
    <property type="entry name" value="TPR"/>
    <property type="match status" value="5"/>
</dbReference>
<keyword evidence="2 3" id="KW-0802">TPR repeat</keyword>
<accession>A0ABU9L2X9</accession>
<keyword evidence="1" id="KW-0677">Repeat</keyword>
<protein>
    <submittedName>
        <fullName evidence="5">Tetratricopeptide repeat protein</fullName>
    </submittedName>
</protein>
<dbReference type="Gene3D" id="1.25.40.10">
    <property type="entry name" value="Tetratricopeptide repeat domain"/>
    <property type="match status" value="3"/>
</dbReference>
<keyword evidence="4" id="KW-1133">Transmembrane helix</keyword>
<dbReference type="PANTHER" id="PTHR44858:SF1">
    <property type="entry name" value="UDP-N-ACETYLGLUCOSAMINE--PEPTIDE N-ACETYLGLUCOSAMINYLTRANSFERASE SPINDLY-RELATED"/>
    <property type="match status" value="1"/>
</dbReference>
<feature type="transmembrane region" description="Helical" evidence="4">
    <location>
        <begin position="89"/>
        <end position="109"/>
    </location>
</feature>
<comment type="caution">
    <text evidence="5">The sequence shown here is derived from an EMBL/GenBank/DDBJ whole genome shotgun (WGS) entry which is preliminary data.</text>
</comment>
<keyword evidence="6" id="KW-1185">Reference proteome</keyword>
<evidence type="ECO:0000256" key="4">
    <source>
        <dbReference type="SAM" id="Phobius"/>
    </source>
</evidence>
<keyword evidence="4" id="KW-0472">Membrane</keyword>
<feature type="repeat" description="TPR" evidence="3">
    <location>
        <begin position="259"/>
        <end position="292"/>
    </location>
</feature>
<keyword evidence="4" id="KW-0812">Transmembrane</keyword>
<dbReference type="Proteomes" id="UP001474120">
    <property type="component" value="Unassembled WGS sequence"/>
</dbReference>
<dbReference type="SUPFAM" id="SSF48452">
    <property type="entry name" value="TPR-like"/>
    <property type="match status" value="2"/>
</dbReference>
<dbReference type="InterPro" id="IPR019734">
    <property type="entry name" value="TPR_rpt"/>
</dbReference>
<dbReference type="Pfam" id="PF14559">
    <property type="entry name" value="TPR_19"/>
    <property type="match status" value="1"/>
</dbReference>
<dbReference type="InterPro" id="IPR050498">
    <property type="entry name" value="Ycf3"/>
</dbReference>
<feature type="transmembrane region" description="Helical" evidence="4">
    <location>
        <begin position="45"/>
        <end position="68"/>
    </location>
</feature>
<dbReference type="PROSITE" id="PS50005">
    <property type="entry name" value="TPR"/>
    <property type="match status" value="1"/>
</dbReference>
<evidence type="ECO:0000256" key="2">
    <source>
        <dbReference type="ARBA" id="ARBA00022803"/>
    </source>
</evidence>
<name>A0ABU9L2X9_9FLAO</name>
<evidence type="ECO:0000256" key="1">
    <source>
        <dbReference type="ARBA" id="ARBA00022737"/>
    </source>
</evidence>
<evidence type="ECO:0000313" key="6">
    <source>
        <dbReference type="Proteomes" id="UP001474120"/>
    </source>
</evidence>
<dbReference type="PANTHER" id="PTHR44858">
    <property type="entry name" value="TETRATRICOPEPTIDE REPEAT PROTEIN 6"/>
    <property type="match status" value="1"/>
</dbReference>
<reference evidence="5 6" key="1">
    <citation type="submission" date="2024-04" db="EMBL/GenBank/DDBJ databases">
        <title>whole genome sequencing of Lutimonas vermicola strain IMCC1616.</title>
        <authorList>
            <person name="Bae S.S."/>
        </authorList>
    </citation>
    <scope>NUCLEOTIDE SEQUENCE [LARGE SCALE GENOMIC DNA]</scope>
    <source>
        <strain evidence="5 6">IMCC1616</strain>
    </source>
</reference>
<proteinExistence type="predicted"/>
<evidence type="ECO:0000256" key="3">
    <source>
        <dbReference type="PROSITE-ProRule" id="PRU00339"/>
    </source>
</evidence>
<sequence>MDFKKVVKELKRRNVFKTALAYLAVAWILLQVFSILLPMVDSPKWVLKTITVSMFIGFPFWLLFSWAFQITSDGLKKNESINSDDSKSAGLIYGLFFLIVITPIAILILNPVKSKTKEEDLKTNKTAKDSINEPKNFTTNMIALDFYKRGEFYHKKQSLADINLAIENYQKAIKHDSLFAMAYNNLGSAYMRKNLSFDPNTKWEEEAYAAAGKALQLDPDLANPHIIQGQFYWSPSHNFAHEEALREFNKAIAKDSTISQTYEQIALIQLHIGLFDKANKNAQKSISLDPGNYRARRFIGEIFLFQGNYEDALNEFNKIPKSFAPEPTHAFKALTYFYLNQHDKAIELLKENLIDYPNSPHINSVYAIILSSKGEKNEALQKMALAQENTNDYIHAHHIYYYLGVASALLGEKKESLNWLEKAANKGFPNYPLYNSDPNLKSLKDSEGFTVLLSKLKEDWEKYKALESL</sequence>
<evidence type="ECO:0000313" key="5">
    <source>
        <dbReference type="EMBL" id="MEL4455999.1"/>
    </source>
</evidence>
<organism evidence="5 6">
    <name type="scientific">Lutimonas vermicola</name>
    <dbReference type="NCBI Taxonomy" id="414288"/>
    <lineage>
        <taxon>Bacteria</taxon>
        <taxon>Pseudomonadati</taxon>
        <taxon>Bacteroidota</taxon>
        <taxon>Flavobacteriia</taxon>
        <taxon>Flavobacteriales</taxon>
        <taxon>Flavobacteriaceae</taxon>
        <taxon>Lutimonas</taxon>
    </lineage>
</organism>
<dbReference type="InterPro" id="IPR011990">
    <property type="entry name" value="TPR-like_helical_dom_sf"/>
</dbReference>
<dbReference type="EMBL" id="JBCDNA010000002">
    <property type="protein sequence ID" value="MEL4455999.1"/>
    <property type="molecule type" value="Genomic_DNA"/>
</dbReference>